<reference evidence="1 2" key="1">
    <citation type="journal article" date="2015" name="BMC Genomics">
        <title>Insights from the genome of Ophiocordyceps polyrhachis-furcata to pathogenicity and host specificity in insect fungi.</title>
        <authorList>
            <person name="Wichadakul D."/>
            <person name="Kobmoo N."/>
            <person name="Ingsriswang S."/>
            <person name="Tangphatsornruang S."/>
            <person name="Chantasingh D."/>
            <person name="Luangsa-ard J.J."/>
            <person name="Eurwilaichitr L."/>
        </authorList>
    </citation>
    <scope>NUCLEOTIDE SEQUENCE [LARGE SCALE GENOMIC DNA]</scope>
    <source>
        <strain evidence="1 2">BCC 54312</strain>
    </source>
</reference>
<dbReference type="AlphaFoldDB" id="A0A367L883"/>
<accession>A0A367L883</accession>
<name>A0A367L883_9HYPO</name>
<evidence type="ECO:0000313" key="1">
    <source>
        <dbReference type="EMBL" id="RCI10638.1"/>
    </source>
</evidence>
<feature type="non-terminal residue" evidence="1">
    <location>
        <position position="81"/>
    </location>
</feature>
<comment type="caution">
    <text evidence="1">The sequence shown here is derived from an EMBL/GenBank/DDBJ whole genome shotgun (WGS) entry which is preliminary data.</text>
</comment>
<gene>
    <name evidence="1" type="ORF">L249_4462</name>
</gene>
<keyword evidence="2" id="KW-1185">Reference proteome</keyword>
<dbReference type="Proteomes" id="UP000253664">
    <property type="component" value="Unassembled WGS sequence"/>
</dbReference>
<evidence type="ECO:0000313" key="2">
    <source>
        <dbReference type="Proteomes" id="UP000253664"/>
    </source>
</evidence>
<feature type="non-terminal residue" evidence="1">
    <location>
        <position position="1"/>
    </location>
</feature>
<sequence>ITRHYALTEEKRKELKLSRGASIRRARFSLGGPGLSPILSKGRDIGYDPFRERSTIAIKLKVPRVTYILAKLAYPQGYFFK</sequence>
<organism evidence="1 2">
    <name type="scientific">Ophiocordyceps polyrhachis-furcata BCC 54312</name>
    <dbReference type="NCBI Taxonomy" id="1330021"/>
    <lineage>
        <taxon>Eukaryota</taxon>
        <taxon>Fungi</taxon>
        <taxon>Dikarya</taxon>
        <taxon>Ascomycota</taxon>
        <taxon>Pezizomycotina</taxon>
        <taxon>Sordariomycetes</taxon>
        <taxon>Hypocreomycetidae</taxon>
        <taxon>Hypocreales</taxon>
        <taxon>Ophiocordycipitaceae</taxon>
        <taxon>Ophiocordyceps</taxon>
    </lineage>
</organism>
<proteinExistence type="predicted"/>
<dbReference type="EMBL" id="LKCN02000012">
    <property type="protein sequence ID" value="RCI10638.1"/>
    <property type="molecule type" value="Genomic_DNA"/>
</dbReference>
<protein>
    <submittedName>
        <fullName evidence="1">Uncharacterized protein</fullName>
    </submittedName>
</protein>